<reference evidence="1" key="1">
    <citation type="submission" date="2013-07" db="EMBL/GenBank/DDBJ databases">
        <title>The genome of an arbuscular mycorrhizal fungus provides insights into the evolution of the oldest plant symbiosis.</title>
        <authorList>
            <consortium name="DOE Joint Genome Institute"/>
            <person name="Tisserant E."/>
            <person name="Malbreil M."/>
            <person name="Kuo A."/>
            <person name="Kohler A."/>
            <person name="Symeonidi A."/>
            <person name="Balestrini R."/>
            <person name="Charron P."/>
            <person name="Duensing N."/>
            <person name="Frei-dit-Frey N."/>
            <person name="Gianinazzi-Pearson V."/>
            <person name="Gilbert B."/>
            <person name="Handa Y."/>
            <person name="Hijri M."/>
            <person name="Kaul R."/>
            <person name="Kawaguchi M."/>
            <person name="Krajinski F."/>
            <person name="Lammers P."/>
            <person name="Lapierre D."/>
            <person name="Masclaux F.G."/>
            <person name="Murat C."/>
            <person name="Morin E."/>
            <person name="Ndikumana S."/>
            <person name="Pagni M."/>
            <person name="Petitpierre D."/>
            <person name="Requena N."/>
            <person name="Rosikiewicz P."/>
            <person name="Riley R."/>
            <person name="Saito K."/>
            <person name="San Clemente H."/>
            <person name="Shapiro H."/>
            <person name="van Tuinen D."/>
            <person name="Becard G."/>
            <person name="Bonfante P."/>
            <person name="Paszkowski U."/>
            <person name="Shachar-Hill Y."/>
            <person name="Young J.P."/>
            <person name="Sanders I.R."/>
            <person name="Henrissat B."/>
            <person name="Rensing S.A."/>
            <person name="Grigoriev I.V."/>
            <person name="Corradi N."/>
            <person name="Roux C."/>
            <person name="Martin F."/>
        </authorList>
    </citation>
    <scope>NUCLEOTIDE SEQUENCE</scope>
    <source>
        <strain evidence="1">DAOM 197198</strain>
    </source>
</reference>
<accession>U9TIH3</accession>
<dbReference type="AlphaFoldDB" id="U9TIH3"/>
<proteinExistence type="predicted"/>
<name>U9TIH3_RHIID</name>
<feature type="non-terminal residue" evidence="1">
    <location>
        <position position="1"/>
    </location>
</feature>
<gene>
    <name evidence="1" type="ORF">GLOINDRAFT_349912</name>
</gene>
<dbReference type="HOGENOM" id="CLU_2747122_0_0_1"/>
<dbReference type="EMBL" id="KI292096">
    <property type="protein sequence ID" value="ESA06088.1"/>
    <property type="molecule type" value="Genomic_DNA"/>
</dbReference>
<organism evidence="1">
    <name type="scientific">Rhizophagus irregularis (strain DAOM 181602 / DAOM 197198 / MUCL 43194)</name>
    <name type="common">Arbuscular mycorrhizal fungus</name>
    <name type="synonym">Glomus intraradices</name>
    <dbReference type="NCBI Taxonomy" id="747089"/>
    <lineage>
        <taxon>Eukaryota</taxon>
        <taxon>Fungi</taxon>
        <taxon>Fungi incertae sedis</taxon>
        <taxon>Mucoromycota</taxon>
        <taxon>Glomeromycotina</taxon>
        <taxon>Glomeromycetes</taxon>
        <taxon>Glomerales</taxon>
        <taxon>Glomeraceae</taxon>
        <taxon>Rhizophagus</taxon>
    </lineage>
</organism>
<sequence length="71" mass="8081">FDHNIGTIFLHHERQTNKHEKSSLSKFLKIFSRHSVGNVGNVDENSAVELISEENSLNFFGFSDVISFKCP</sequence>
<evidence type="ECO:0000313" key="1">
    <source>
        <dbReference type="EMBL" id="ESA06088.1"/>
    </source>
</evidence>
<protein>
    <submittedName>
        <fullName evidence="1">Uncharacterized protein</fullName>
    </submittedName>
</protein>